<evidence type="ECO:0000256" key="4">
    <source>
        <dbReference type="ARBA" id="ARBA00022777"/>
    </source>
</evidence>
<name>A0A953HZQ5_SYMTR</name>
<dbReference type="PANTHER" id="PTHR46566">
    <property type="entry name" value="1-PHOSPHOFRUCTOKINASE-RELATED"/>
    <property type="match status" value="1"/>
</dbReference>
<dbReference type="GO" id="GO:0016052">
    <property type="term" value="P:carbohydrate catabolic process"/>
    <property type="evidence" value="ECO:0007669"/>
    <property type="project" value="UniProtKB-ARBA"/>
</dbReference>
<keyword evidence="4 8" id="KW-0418">Kinase</keyword>
<evidence type="ECO:0000313" key="10">
    <source>
        <dbReference type="EMBL" id="MBY6274905.1"/>
    </source>
</evidence>
<dbReference type="PROSITE" id="PS00584">
    <property type="entry name" value="PFKB_KINASES_2"/>
    <property type="match status" value="1"/>
</dbReference>
<dbReference type="Pfam" id="PF00294">
    <property type="entry name" value="PfkB"/>
    <property type="match status" value="1"/>
</dbReference>
<keyword evidence="5 7" id="KW-0067">ATP-binding</keyword>
<dbReference type="Proteomes" id="UP000732377">
    <property type="component" value="Unassembled WGS sequence"/>
</dbReference>
<reference evidence="10" key="1">
    <citation type="submission" date="2017-11" db="EMBL/GenBank/DDBJ databases">
        <title>Three new genomes from thermophilic consortium.</title>
        <authorList>
            <person name="Quaggio R."/>
            <person name="Amgarten D."/>
            <person name="Setubal J.C."/>
        </authorList>
    </citation>
    <scope>NUCLEOTIDE SEQUENCE</scope>
    <source>
        <strain evidence="10">ZCTH01-B2</strain>
    </source>
</reference>
<keyword evidence="2 7" id="KW-0808">Transferase</keyword>
<dbReference type="SUPFAM" id="SSF53613">
    <property type="entry name" value="Ribokinase-like"/>
    <property type="match status" value="1"/>
</dbReference>
<accession>A0A953HZQ5</accession>
<dbReference type="InterPro" id="IPR029056">
    <property type="entry name" value="Ribokinase-like"/>
</dbReference>
<dbReference type="GO" id="GO:0009024">
    <property type="term" value="F:tagatose-6-phosphate kinase activity"/>
    <property type="evidence" value="ECO:0007669"/>
    <property type="project" value="UniProtKB-EC"/>
</dbReference>
<dbReference type="AlphaFoldDB" id="A0A953HZQ5"/>
<dbReference type="PANTHER" id="PTHR46566:SF2">
    <property type="entry name" value="ATP-DEPENDENT 6-PHOSPHOFRUCTOKINASE ISOZYME 2"/>
    <property type="match status" value="1"/>
</dbReference>
<evidence type="ECO:0000256" key="5">
    <source>
        <dbReference type="ARBA" id="ARBA00022840"/>
    </source>
</evidence>
<evidence type="ECO:0000313" key="11">
    <source>
        <dbReference type="Proteomes" id="UP000732377"/>
    </source>
</evidence>
<organism evidence="10 11">
    <name type="scientific">Symbiobacterium thermophilum</name>
    <dbReference type="NCBI Taxonomy" id="2734"/>
    <lineage>
        <taxon>Bacteria</taxon>
        <taxon>Bacillati</taxon>
        <taxon>Bacillota</taxon>
        <taxon>Clostridia</taxon>
        <taxon>Eubacteriales</taxon>
        <taxon>Symbiobacteriaceae</taxon>
        <taxon>Symbiobacterium</taxon>
    </lineage>
</organism>
<evidence type="ECO:0000256" key="1">
    <source>
        <dbReference type="ARBA" id="ARBA00005380"/>
    </source>
</evidence>
<keyword evidence="7" id="KW-0423">Lactose metabolism</keyword>
<feature type="domain" description="Carbohydrate kinase PfkB" evidence="9">
    <location>
        <begin position="21"/>
        <end position="306"/>
    </location>
</feature>
<evidence type="ECO:0000256" key="3">
    <source>
        <dbReference type="ARBA" id="ARBA00022741"/>
    </source>
</evidence>
<comment type="catalytic activity">
    <reaction evidence="7">
        <text>D-tagatofuranose 6-phosphate + ATP = D-tagatofuranose 1,6-bisphosphate + ADP + H(+)</text>
        <dbReference type="Rhea" id="RHEA:12420"/>
        <dbReference type="ChEBI" id="CHEBI:15378"/>
        <dbReference type="ChEBI" id="CHEBI:30616"/>
        <dbReference type="ChEBI" id="CHEBI:58694"/>
        <dbReference type="ChEBI" id="CHEBI:58695"/>
        <dbReference type="ChEBI" id="CHEBI:456216"/>
        <dbReference type="EC" id="2.7.1.144"/>
    </reaction>
</comment>
<protein>
    <recommendedName>
        <fullName evidence="7">Tagatose-6-phosphate kinase</fullName>
        <ecNumber evidence="7">2.7.1.144</ecNumber>
    </recommendedName>
</protein>
<comment type="similarity">
    <text evidence="1">Belongs to the carbohydrate kinase pfkB family.</text>
</comment>
<dbReference type="InterPro" id="IPR022463">
    <property type="entry name" value="1-PFruKinase"/>
</dbReference>
<dbReference type="InterPro" id="IPR002173">
    <property type="entry name" value="Carboh/pur_kinase_PfkB_CS"/>
</dbReference>
<dbReference type="GO" id="GO:0005829">
    <property type="term" value="C:cytosol"/>
    <property type="evidence" value="ECO:0007669"/>
    <property type="project" value="TreeGrafter"/>
</dbReference>
<comment type="similarity">
    <text evidence="7">Belongs to the carbohydrate kinase PfkB family. LacC subfamily.</text>
</comment>
<comment type="catalytic activity">
    <reaction evidence="6 8">
        <text>beta-D-fructose 1-phosphate + ATP = beta-D-fructose 1,6-bisphosphate + ADP + H(+)</text>
        <dbReference type="Rhea" id="RHEA:14213"/>
        <dbReference type="ChEBI" id="CHEBI:15378"/>
        <dbReference type="ChEBI" id="CHEBI:30616"/>
        <dbReference type="ChEBI" id="CHEBI:32966"/>
        <dbReference type="ChEBI" id="CHEBI:138881"/>
        <dbReference type="ChEBI" id="CHEBI:456216"/>
        <dbReference type="EC" id="2.7.1.56"/>
    </reaction>
</comment>
<dbReference type="NCBIfam" id="TIGR03828">
    <property type="entry name" value="pfkB"/>
    <property type="match status" value="1"/>
</dbReference>
<dbReference type="FunFam" id="3.40.1190.20:FF:000001">
    <property type="entry name" value="Phosphofructokinase"/>
    <property type="match status" value="1"/>
</dbReference>
<dbReference type="InterPro" id="IPR017583">
    <property type="entry name" value="Tagatose/fructose_Pkinase"/>
</dbReference>
<dbReference type="EMBL" id="PIUK01000006">
    <property type="protein sequence ID" value="MBY6274905.1"/>
    <property type="molecule type" value="Genomic_DNA"/>
</dbReference>
<dbReference type="EC" id="2.7.1.144" evidence="7"/>
<evidence type="ECO:0000256" key="2">
    <source>
        <dbReference type="ARBA" id="ARBA00022679"/>
    </source>
</evidence>
<dbReference type="GO" id="GO:0005988">
    <property type="term" value="P:lactose metabolic process"/>
    <property type="evidence" value="ECO:0007669"/>
    <property type="project" value="UniProtKB-KW"/>
</dbReference>
<dbReference type="GO" id="GO:0005524">
    <property type="term" value="F:ATP binding"/>
    <property type="evidence" value="ECO:0007669"/>
    <property type="project" value="UniProtKB-UniRule"/>
</dbReference>
<dbReference type="NCBIfam" id="TIGR03168">
    <property type="entry name" value="1-PFK"/>
    <property type="match status" value="1"/>
</dbReference>
<keyword evidence="3 7" id="KW-0547">Nucleotide-binding</keyword>
<comment type="function">
    <text evidence="8">Catalyzes the ATP-dependent phosphorylation of fructose-l-phosphate to fructose-l,6-bisphosphate.</text>
</comment>
<evidence type="ECO:0000256" key="8">
    <source>
        <dbReference type="RuleBase" id="RU369061"/>
    </source>
</evidence>
<dbReference type="InterPro" id="IPR011611">
    <property type="entry name" value="PfkB_dom"/>
</dbReference>
<sequence>MGRRERPAMERYILTVTLNASVDVACTVPGFAAGKINVARAVERVAGGKGNNVARVLRRLGARVVATGFAGGSAGQFIVRDLERRGVVPAYVEVAGESRSCFAITDPESGTVTELREPGAEVSDEDVARFTAHFTRLLDGADLVAISGSAPPGADAGIYRDLVEAARSRGVRVVLDSSGAPLRAALGARPFLVKPNQAELSEWAGAPVRTEAEALDAARRMRETGPEWVLVSLGADGALLVGPDAHGWRAVPPAIRAVNTVGSGDSAVAGFTYGLAQGLPPEELVRLAVACGTANALTSGVADPDPAEVERLKREIRVERIGA</sequence>
<dbReference type="PROSITE" id="PS00583">
    <property type="entry name" value="PFKB_KINASES_1"/>
    <property type="match status" value="1"/>
</dbReference>
<comment type="caution">
    <text evidence="10">The sequence shown here is derived from an EMBL/GenBank/DDBJ whole genome shotgun (WGS) entry which is preliminary data.</text>
</comment>
<dbReference type="GO" id="GO:0044281">
    <property type="term" value="P:small molecule metabolic process"/>
    <property type="evidence" value="ECO:0007669"/>
    <property type="project" value="UniProtKB-ARBA"/>
</dbReference>
<dbReference type="Gene3D" id="3.40.1190.20">
    <property type="match status" value="1"/>
</dbReference>
<evidence type="ECO:0000256" key="6">
    <source>
        <dbReference type="ARBA" id="ARBA00047745"/>
    </source>
</evidence>
<evidence type="ECO:0000259" key="9">
    <source>
        <dbReference type="Pfam" id="PF00294"/>
    </source>
</evidence>
<dbReference type="GO" id="GO:0008662">
    <property type="term" value="F:1-phosphofructokinase activity"/>
    <property type="evidence" value="ECO:0007669"/>
    <property type="project" value="UniProtKB-UniRule"/>
</dbReference>
<dbReference type="PIRSF" id="PIRSF000535">
    <property type="entry name" value="1PFK/6PFK/LacC"/>
    <property type="match status" value="1"/>
</dbReference>
<gene>
    <name evidence="10" type="primary">pfkB</name>
    <name evidence="10" type="ORF">CWE10_01605</name>
</gene>
<proteinExistence type="inferred from homology"/>
<evidence type="ECO:0000256" key="7">
    <source>
        <dbReference type="PIRNR" id="PIRNR000535"/>
    </source>
</evidence>
<comment type="pathway">
    <text evidence="7">Carbohydrate metabolism; D-tagatose 6-phosphate degradation; D-glyceraldehyde 3-phosphate and glycerone phosphate from D-tagatose 6-phosphate: step 1/2.</text>
</comment>
<dbReference type="CDD" id="cd01164">
    <property type="entry name" value="FruK_PfkB_like"/>
    <property type="match status" value="1"/>
</dbReference>